<dbReference type="InterPro" id="IPR007168">
    <property type="entry name" value="Phageshock_PspC_N"/>
</dbReference>
<protein>
    <submittedName>
        <fullName evidence="8">Sensory histidine kinase UhpB</fullName>
    </submittedName>
</protein>
<organism evidence="8 9">
    <name type="scientific">Occultella aeris</name>
    <dbReference type="NCBI Taxonomy" id="2761496"/>
    <lineage>
        <taxon>Bacteria</taxon>
        <taxon>Bacillati</taxon>
        <taxon>Actinomycetota</taxon>
        <taxon>Actinomycetes</taxon>
        <taxon>Micrococcales</taxon>
        <taxon>Ruaniaceae</taxon>
        <taxon>Occultella</taxon>
    </lineage>
</organism>
<dbReference type="PANTHER" id="PTHR24421">
    <property type="entry name" value="NITRATE/NITRITE SENSOR PROTEIN NARX-RELATED"/>
    <property type="match status" value="1"/>
</dbReference>
<evidence type="ECO:0000256" key="2">
    <source>
        <dbReference type="ARBA" id="ARBA00022777"/>
    </source>
</evidence>
<keyword evidence="5" id="KW-0472">Membrane</keyword>
<sequence length="427" mass="45882">MSQPDVRVSRPWTPPWRSTGHVPLRRIREGRVFGGVCAGLAAHLGVDVRWIRIAFVVLTLFLGAGVALYVWFLLTVPTGDPQEEAAQARPTRLSRLVPRLRSRTAARPIGDVVLAVVLIVVAGSLLATRADLDVASTWILPVLVLLGGAALAWSQLGAVERQRQAGEPARKSTVVLRVGGGLALALVGVLMLVGQGQTFPEVLRGAVAGLAILAGAAVVLAPLGLRLWRELVAERAARAREAERADIAAHLHDSVLQTLSLIRSRADDPQYVRRLARAQERELRDWLYSDRPEVGDSVAAMVRQVAAEVEDARGVPIDVVTAGDARPDDGTTPLAAATREALANAVAHGRPPISLYVEIGAESVDVFVRDRGDGFEVAAVPEDRHGVRDSILDRMRRHGGSATIRSDSTRGTEIHLRMPRSDGGEET</sequence>
<feature type="domain" description="Histidine kinase/HSP90-like ATPase" evidence="7">
    <location>
        <begin position="298"/>
        <end position="385"/>
    </location>
</feature>
<dbReference type="EMBL" id="CACRYJ010000073">
    <property type="protein sequence ID" value="VZO40685.1"/>
    <property type="molecule type" value="Genomic_DNA"/>
</dbReference>
<accession>A0A7M4DT91</accession>
<dbReference type="GO" id="GO:0016301">
    <property type="term" value="F:kinase activity"/>
    <property type="evidence" value="ECO:0007669"/>
    <property type="project" value="UniProtKB-KW"/>
</dbReference>
<dbReference type="InterPro" id="IPR003594">
    <property type="entry name" value="HATPase_dom"/>
</dbReference>
<dbReference type="AlphaFoldDB" id="A0A7M4DT91"/>
<dbReference type="InterPro" id="IPR050482">
    <property type="entry name" value="Sensor_HK_TwoCompSys"/>
</dbReference>
<feature type="transmembrane region" description="Helical" evidence="5">
    <location>
        <begin position="174"/>
        <end position="194"/>
    </location>
</feature>
<evidence type="ECO:0000313" key="8">
    <source>
        <dbReference type="EMBL" id="VZO40685.1"/>
    </source>
</evidence>
<keyword evidence="2 8" id="KW-0418">Kinase</keyword>
<evidence type="ECO:0000259" key="7">
    <source>
        <dbReference type="Pfam" id="PF13581"/>
    </source>
</evidence>
<dbReference type="PANTHER" id="PTHR24421:SF61">
    <property type="entry name" value="OXYGEN SENSOR HISTIDINE KINASE NREB"/>
    <property type="match status" value="1"/>
</dbReference>
<feature type="domain" description="Phage shock protein PspC N-terminal" evidence="6">
    <location>
        <begin position="23"/>
        <end position="78"/>
    </location>
</feature>
<feature type="transmembrane region" description="Helical" evidence="5">
    <location>
        <begin position="109"/>
        <end position="128"/>
    </location>
</feature>
<proteinExistence type="predicted"/>
<dbReference type="Pfam" id="PF04024">
    <property type="entry name" value="PspC"/>
    <property type="match status" value="1"/>
</dbReference>
<keyword evidence="1" id="KW-0808">Transferase</keyword>
<name>A0A7M4DT91_9MICO</name>
<dbReference type="RefSeq" id="WP_156743941.1">
    <property type="nucleotide sequence ID" value="NZ_CACRYJ010000073.1"/>
</dbReference>
<feature type="compositionally biased region" description="Basic and acidic residues" evidence="4">
    <location>
        <begin position="407"/>
        <end position="427"/>
    </location>
</feature>
<dbReference type="SUPFAM" id="SSF55874">
    <property type="entry name" value="ATPase domain of HSP90 chaperone/DNA topoisomerase II/histidine kinase"/>
    <property type="match status" value="1"/>
</dbReference>
<gene>
    <name evidence="8" type="ORF">HALOF300_05393</name>
</gene>
<dbReference type="GO" id="GO:0000160">
    <property type="term" value="P:phosphorelay signal transduction system"/>
    <property type="evidence" value="ECO:0007669"/>
    <property type="project" value="UniProtKB-KW"/>
</dbReference>
<feature type="transmembrane region" description="Helical" evidence="5">
    <location>
        <begin position="206"/>
        <end position="228"/>
    </location>
</feature>
<keyword evidence="5" id="KW-1133">Transmembrane helix</keyword>
<dbReference type="Pfam" id="PF13581">
    <property type="entry name" value="HATPase_c_2"/>
    <property type="match status" value="1"/>
</dbReference>
<evidence type="ECO:0000256" key="4">
    <source>
        <dbReference type="SAM" id="MobiDB-lite"/>
    </source>
</evidence>
<evidence type="ECO:0000256" key="1">
    <source>
        <dbReference type="ARBA" id="ARBA00022679"/>
    </source>
</evidence>
<feature type="transmembrane region" description="Helical" evidence="5">
    <location>
        <begin position="134"/>
        <end position="153"/>
    </location>
</feature>
<reference evidence="8 9" key="1">
    <citation type="submission" date="2019-11" db="EMBL/GenBank/DDBJ databases">
        <authorList>
            <person name="Criscuolo A."/>
        </authorList>
    </citation>
    <scope>NUCLEOTIDE SEQUENCE [LARGE SCALE GENOMIC DNA]</scope>
    <source>
        <strain evidence="8">CIP111667</strain>
    </source>
</reference>
<keyword evidence="3" id="KW-0902">Two-component regulatory system</keyword>
<keyword evidence="9" id="KW-1185">Reference proteome</keyword>
<evidence type="ECO:0000256" key="3">
    <source>
        <dbReference type="ARBA" id="ARBA00023012"/>
    </source>
</evidence>
<feature type="region of interest" description="Disordered" evidence="4">
    <location>
        <begin position="397"/>
        <end position="427"/>
    </location>
</feature>
<feature type="transmembrane region" description="Helical" evidence="5">
    <location>
        <begin position="50"/>
        <end position="74"/>
    </location>
</feature>
<dbReference type="InterPro" id="IPR036890">
    <property type="entry name" value="HATPase_C_sf"/>
</dbReference>
<evidence type="ECO:0000256" key="5">
    <source>
        <dbReference type="SAM" id="Phobius"/>
    </source>
</evidence>
<comment type="caution">
    <text evidence="8">The sequence shown here is derived from an EMBL/GenBank/DDBJ whole genome shotgun (WGS) entry which is preliminary data.</text>
</comment>
<evidence type="ECO:0000313" key="9">
    <source>
        <dbReference type="Proteomes" id="UP000419743"/>
    </source>
</evidence>
<dbReference type="Proteomes" id="UP000419743">
    <property type="component" value="Unassembled WGS sequence"/>
</dbReference>
<keyword evidence="5" id="KW-0812">Transmembrane</keyword>
<dbReference type="Gene3D" id="3.30.565.10">
    <property type="entry name" value="Histidine kinase-like ATPase, C-terminal domain"/>
    <property type="match status" value="1"/>
</dbReference>
<evidence type="ECO:0000259" key="6">
    <source>
        <dbReference type="Pfam" id="PF04024"/>
    </source>
</evidence>